<dbReference type="PANTHER" id="PTHR10362">
    <property type="entry name" value="HISTIDINE AMMONIA-LYASE"/>
    <property type="match status" value="1"/>
</dbReference>
<dbReference type="CDD" id="cd00332">
    <property type="entry name" value="PAL-HAL"/>
    <property type="match status" value="1"/>
</dbReference>
<dbReference type="AlphaFoldDB" id="A0A9D2PMX3"/>
<accession>A0A9D2PMX3</accession>
<dbReference type="InterPro" id="IPR008948">
    <property type="entry name" value="L-Aspartase-like"/>
</dbReference>
<dbReference type="EMBL" id="DWVZ01000009">
    <property type="protein sequence ID" value="HJC62130.1"/>
    <property type="molecule type" value="Genomic_DNA"/>
</dbReference>
<dbReference type="InterPro" id="IPR001106">
    <property type="entry name" value="Aromatic_Lyase"/>
</dbReference>
<protein>
    <submittedName>
        <fullName evidence="2">Aromatic amino acid ammonia-lyase</fullName>
    </submittedName>
</protein>
<reference evidence="2" key="1">
    <citation type="journal article" date="2021" name="PeerJ">
        <title>Extensive microbial diversity within the chicken gut microbiome revealed by metagenomics and culture.</title>
        <authorList>
            <person name="Gilroy R."/>
            <person name="Ravi A."/>
            <person name="Getino M."/>
            <person name="Pursley I."/>
            <person name="Horton D.L."/>
            <person name="Alikhan N.F."/>
            <person name="Baker D."/>
            <person name="Gharbi K."/>
            <person name="Hall N."/>
            <person name="Watson M."/>
            <person name="Adriaenssens E.M."/>
            <person name="Foster-Nyarko E."/>
            <person name="Jarju S."/>
            <person name="Secka A."/>
            <person name="Antonio M."/>
            <person name="Oren A."/>
            <person name="Chaudhuri R.R."/>
            <person name="La Ragione R."/>
            <person name="Hildebrand F."/>
            <person name="Pallen M.J."/>
        </authorList>
    </citation>
    <scope>NUCLEOTIDE SEQUENCE</scope>
    <source>
        <strain evidence="2">ChiBcec2-3848</strain>
    </source>
</reference>
<dbReference type="GO" id="GO:0016841">
    <property type="term" value="F:ammonia-lyase activity"/>
    <property type="evidence" value="ECO:0007669"/>
    <property type="project" value="UniProtKB-ARBA"/>
</dbReference>
<evidence type="ECO:0000256" key="1">
    <source>
        <dbReference type="ARBA" id="ARBA00023239"/>
    </source>
</evidence>
<proteinExistence type="predicted"/>
<organism evidence="2 3">
    <name type="scientific">Candidatus Blautia merdavium</name>
    <dbReference type="NCBI Taxonomy" id="2838494"/>
    <lineage>
        <taxon>Bacteria</taxon>
        <taxon>Bacillati</taxon>
        <taxon>Bacillota</taxon>
        <taxon>Clostridia</taxon>
        <taxon>Lachnospirales</taxon>
        <taxon>Lachnospiraceae</taxon>
        <taxon>Blautia</taxon>
    </lineage>
</organism>
<sequence length="497" mass="54770">MAEKTIVLTGKNLTIAQVREIAYENVKVEIAPEAMERLQAARDLIFELDKRGVAVYGLNTGVGWNKDKVVYADRYDAYNKNLLRSHMIGVGPECTIPEVRATMAIRLNGFLCGNTGVAKEIAQYYAEFLNRGITPVMKSRGSVGEADIATLTAIGLTAIGEGEAWYGEERMDSLSALSKAGLEPLRMGPKDGLGIASSNAQGAAFAAVGIIEVEEFIERYRRVFCLALEGLNGVLDPMDESVNAVRGYAGQAESARECRRLLKGSYLERPWEGRALQDPLSFRCQSAITGAVMDALEYLKKQLTIELNATDDNPCLLPQEDRMCGSPNFEPLSWVLAVEMTAIGLGHMSKMIAQQILRIGDPGFSKLNRFLTPQEGSVIAYGTIQKTVSVLDAENRMYANPCSMDFLSMAGHIEDTASNSAMAAMNMRKIVDNLYYMAAIELMHAAQAVDLRDHPVLGEGTRDFFDAYRNVVPYLDNDRNMSEDIQKTYDFLKSLEV</sequence>
<dbReference type="Gene3D" id="1.10.275.10">
    <property type="entry name" value="Fumarase/aspartase (N-terminal domain)"/>
    <property type="match status" value="1"/>
</dbReference>
<evidence type="ECO:0000313" key="3">
    <source>
        <dbReference type="Proteomes" id="UP000823886"/>
    </source>
</evidence>
<dbReference type="InterPro" id="IPR024083">
    <property type="entry name" value="Fumarase/histidase_N"/>
</dbReference>
<gene>
    <name evidence="2" type="ORF">H9753_00735</name>
</gene>
<comment type="caution">
    <text evidence="2">The sequence shown here is derived from an EMBL/GenBank/DDBJ whole genome shotgun (WGS) entry which is preliminary data.</text>
</comment>
<dbReference type="Proteomes" id="UP000823886">
    <property type="component" value="Unassembled WGS sequence"/>
</dbReference>
<dbReference type="Pfam" id="PF00221">
    <property type="entry name" value="Lyase_aromatic"/>
    <property type="match status" value="1"/>
</dbReference>
<dbReference type="SUPFAM" id="SSF48557">
    <property type="entry name" value="L-aspartase-like"/>
    <property type="match status" value="1"/>
</dbReference>
<name>A0A9D2PMX3_9FIRM</name>
<evidence type="ECO:0000313" key="2">
    <source>
        <dbReference type="EMBL" id="HJC62130.1"/>
    </source>
</evidence>
<reference evidence="2" key="2">
    <citation type="submission" date="2021-04" db="EMBL/GenBank/DDBJ databases">
        <authorList>
            <person name="Gilroy R."/>
        </authorList>
    </citation>
    <scope>NUCLEOTIDE SEQUENCE</scope>
    <source>
        <strain evidence="2">ChiBcec2-3848</strain>
    </source>
</reference>
<dbReference type="Gene3D" id="1.20.200.10">
    <property type="entry name" value="Fumarase/aspartase (Central domain)"/>
    <property type="match status" value="1"/>
</dbReference>
<keyword evidence="1" id="KW-0456">Lyase</keyword>